<dbReference type="InterPro" id="IPR050072">
    <property type="entry name" value="Peptidase_M20A"/>
</dbReference>
<dbReference type="Gene3D" id="3.30.70.360">
    <property type="match status" value="1"/>
</dbReference>
<dbReference type="InterPro" id="IPR036264">
    <property type="entry name" value="Bact_exopeptidase_dim_dom"/>
</dbReference>
<dbReference type="InterPro" id="IPR001261">
    <property type="entry name" value="ArgE/DapE_CS"/>
</dbReference>
<dbReference type="PANTHER" id="PTHR43808">
    <property type="entry name" value="ACETYLORNITHINE DEACETYLASE"/>
    <property type="match status" value="1"/>
</dbReference>
<dbReference type="Pfam" id="PF01546">
    <property type="entry name" value="Peptidase_M20"/>
    <property type="match status" value="1"/>
</dbReference>
<dbReference type="GO" id="GO:0016787">
    <property type="term" value="F:hydrolase activity"/>
    <property type="evidence" value="ECO:0007669"/>
    <property type="project" value="UniProtKB-KW"/>
</dbReference>
<keyword evidence="5" id="KW-0170">Cobalt</keyword>
<evidence type="ECO:0000313" key="7">
    <source>
        <dbReference type="Proteomes" id="UP000273143"/>
    </source>
</evidence>
<dbReference type="SUPFAM" id="SSF53187">
    <property type="entry name" value="Zn-dependent exopeptidases"/>
    <property type="match status" value="1"/>
</dbReference>
<dbReference type="KEGG" id="emo:DM558_08180"/>
<dbReference type="PANTHER" id="PTHR43808:SF10">
    <property type="entry name" value="BLL3749 PROTEIN"/>
    <property type="match status" value="1"/>
</dbReference>
<dbReference type="RefSeq" id="WP_127163343.1">
    <property type="nucleotide sequence ID" value="NZ_CP029822.1"/>
</dbReference>
<dbReference type="Proteomes" id="UP000273143">
    <property type="component" value="Chromosome"/>
</dbReference>
<dbReference type="EMBL" id="CP029822">
    <property type="protein sequence ID" value="AZS50760.1"/>
    <property type="molecule type" value="Genomic_DNA"/>
</dbReference>
<evidence type="ECO:0000256" key="1">
    <source>
        <dbReference type="ARBA" id="ARBA00001947"/>
    </source>
</evidence>
<dbReference type="SUPFAM" id="SSF55031">
    <property type="entry name" value="Bacterial exopeptidase dimerisation domain"/>
    <property type="match status" value="1"/>
</dbReference>
<accession>A0A3S9XEI0</accession>
<evidence type="ECO:0000256" key="4">
    <source>
        <dbReference type="ARBA" id="ARBA00022833"/>
    </source>
</evidence>
<dbReference type="Gene3D" id="3.40.630.10">
    <property type="entry name" value="Zn peptidases"/>
    <property type="match status" value="1"/>
</dbReference>
<evidence type="ECO:0000313" key="6">
    <source>
        <dbReference type="EMBL" id="AZS50760.1"/>
    </source>
</evidence>
<keyword evidence="4" id="KW-0862">Zinc</keyword>
<dbReference type="AlphaFoldDB" id="A0A3S9XEI0"/>
<evidence type="ECO:0000256" key="2">
    <source>
        <dbReference type="ARBA" id="ARBA00022723"/>
    </source>
</evidence>
<evidence type="ECO:0000256" key="5">
    <source>
        <dbReference type="ARBA" id="ARBA00023285"/>
    </source>
</evidence>
<keyword evidence="2" id="KW-0479">Metal-binding</keyword>
<proteinExistence type="predicted"/>
<comment type="cofactor">
    <cofactor evidence="1">
        <name>Zn(2+)</name>
        <dbReference type="ChEBI" id="CHEBI:29105"/>
    </cofactor>
</comment>
<name>A0A3S9XEI0_9GAMM</name>
<gene>
    <name evidence="6" type="ORF">DM558_08180</name>
</gene>
<sequence>MERLVNIESGPADAVGMAEMNNLLEQELRSLGFTVTRHPTTGSTADRVSVGDNIIGVLHGKGGKNIMLQAHQDTVYARGALAKAHFRVEGDLAYGPSIADAKGGIAVILHSLKLLKAQNFKNFGTITVLFNTDEEQSSVGSKDLITSTAKLNDYILSFEPTSVDPEGVPLGTSGIGTATVAIAGRAAHAVAEPKKGVNAIVEAADLVLRTVDLNEGSGGLRFTWTMAQGGRLEIFCQLMPV</sequence>
<reference evidence="7" key="1">
    <citation type="submission" date="2018-06" db="EMBL/GenBank/DDBJ databases">
        <title>Complete genome of Pseudomonas insecticola strain QZS01.</title>
        <authorList>
            <person name="Wang J."/>
            <person name="Su Q."/>
        </authorList>
    </citation>
    <scope>NUCLEOTIDE SEQUENCE [LARGE SCALE GENOMIC DNA]</scope>
    <source>
        <strain evidence="7">QZS01</strain>
    </source>
</reference>
<evidence type="ECO:0000256" key="3">
    <source>
        <dbReference type="ARBA" id="ARBA00022801"/>
    </source>
</evidence>
<protein>
    <submittedName>
        <fullName evidence="6">M20/M25/M40 family metallo-hydrolase</fullName>
    </submittedName>
</protein>
<dbReference type="InterPro" id="IPR002933">
    <property type="entry name" value="Peptidase_M20"/>
</dbReference>
<keyword evidence="3 6" id="KW-0378">Hydrolase</keyword>
<organism evidence="6 7">
    <name type="scientific">Entomomonas moraniae</name>
    <dbReference type="NCBI Taxonomy" id="2213226"/>
    <lineage>
        <taxon>Bacteria</taxon>
        <taxon>Pseudomonadati</taxon>
        <taxon>Pseudomonadota</taxon>
        <taxon>Gammaproteobacteria</taxon>
        <taxon>Pseudomonadales</taxon>
        <taxon>Pseudomonadaceae</taxon>
        <taxon>Entomomonas</taxon>
    </lineage>
</organism>
<keyword evidence="7" id="KW-1185">Reference proteome</keyword>
<dbReference type="PROSITE" id="PS00759">
    <property type="entry name" value="ARGE_DAPE_CPG2_2"/>
    <property type="match status" value="1"/>
</dbReference>
<dbReference type="GO" id="GO:0046872">
    <property type="term" value="F:metal ion binding"/>
    <property type="evidence" value="ECO:0007669"/>
    <property type="project" value="UniProtKB-KW"/>
</dbReference>